<dbReference type="Proteomes" id="UP000696485">
    <property type="component" value="Unassembled WGS sequence"/>
</dbReference>
<feature type="compositionally biased region" description="Polar residues" evidence="1">
    <location>
        <begin position="613"/>
        <end position="626"/>
    </location>
</feature>
<feature type="compositionally biased region" description="Polar residues" evidence="1">
    <location>
        <begin position="218"/>
        <end position="231"/>
    </location>
</feature>
<dbReference type="GO" id="GO:0005737">
    <property type="term" value="C:cytoplasm"/>
    <property type="evidence" value="ECO:0007669"/>
    <property type="project" value="TreeGrafter"/>
</dbReference>
<dbReference type="GO" id="GO:0006914">
    <property type="term" value="P:autophagy"/>
    <property type="evidence" value="ECO:0007669"/>
    <property type="project" value="InterPro"/>
</dbReference>
<feature type="compositionally biased region" description="Polar residues" evidence="1">
    <location>
        <begin position="634"/>
        <end position="647"/>
    </location>
</feature>
<feature type="region of interest" description="Disordered" evidence="1">
    <location>
        <begin position="435"/>
        <end position="484"/>
    </location>
</feature>
<feature type="domain" description="BCAS3 WD40" evidence="2">
    <location>
        <begin position="280"/>
        <end position="466"/>
    </location>
</feature>
<evidence type="ECO:0000256" key="1">
    <source>
        <dbReference type="SAM" id="MobiDB-lite"/>
    </source>
</evidence>
<dbReference type="SMART" id="SM00320">
    <property type="entry name" value="WD40"/>
    <property type="match status" value="2"/>
</dbReference>
<protein>
    <recommendedName>
        <fullName evidence="2">BCAS3 WD40 domain-containing protein</fullName>
    </recommendedName>
</protein>
<comment type="caution">
    <text evidence="3">The sequence shown here is derived from an EMBL/GenBank/DDBJ whole genome shotgun (WGS) entry which is preliminary data.</text>
</comment>
<dbReference type="Pfam" id="PF21034">
    <property type="entry name" value="BCAS3_WD40"/>
    <property type="match status" value="1"/>
</dbReference>
<dbReference type="Gene3D" id="2.130.10.10">
    <property type="entry name" value="YVTN repeat-like/Quinoprotein amine dehydrogenase"/>
    <property type="match status" value="1"/>
</dbReference>
<feature type="compositionally biased region" description="Polar residues" evidence="1">
    <location>
        <begin position="1041"/>
        <end position="1053"/>
    </location>
</feature>
<dbReference type="PANTHER" id="PTHR13268">
    <property type="entry name" value="BREAST CARCINOMA AMPLIFIED SEQUENCE 3"/>
    <property type="match status" value="1"/>
</dbReference>
<dbReference type="PANTHER" id="PTHR13268:SF0">
    <property type="entry name" value="BCAS3 MICROTUBULE ASSOCIATED CELL MIGRATION FACTOR"/>
    <property type="match status" value="1"/>
</dbReference>
<keyword evidence="4" id="KW-1185">Reference proteome</keyword>
<gene>
    <name evidence="3" type="ORF">BG006_009020</name>
</gene>
<name>A0A9P5VJN4_9FUNG</name>
<accession>A0A9P5VJN4</accession>
<evidence type="ECO:0000313" key="3">
    <source>
        <dbReference type="EMBL" id="KAF9327720.1"/>
    </source>
</evidence>
<feature type="region of interest" description="Disordered" evidence="1">
    <location>
        <begin position="604"/>
        <end position="647"/>
    </location>
</feature>
<feature type="region of interest" description="Disordered" evidence="1">
    <location>
        <begin position="511"/>
        <end position="548"/>
    </location>
</feature>
<dbReference type="InterPro" id="IPR045142">
    <property type="entry name" value="BCAS3-like"/>
</dbReference>
<organism evidence="3 4">
    <name type="scientific">Podila minutissima</name>
    <dbReference type="NCBI Taxonomy" id="64525"/>
    <lineage>
        <taxon>Eukaryota</taxon>
        <taxon>Fungi</taxon>
        <taxon>Fungi incertae sedis</taxon>
        <taxon>Mucoromycota</taxon>
        <taxon>Mortierellomycotina</taxon>
        <taxon>Mortierellomycetes</taxon>
        <taxon>Mortierellales</taxon>
        <taxon>Mortierellaceae</taxon>
        <taxon>Podila</taxon>
    </lineage>
</organism>
<dbReference type="InterPro" id="IPR036322">
    <property type="entry name" value="WD40_repeat_dom_sf"/>
</dbReference>
<dbReference type="InterPro" id="IPR015943">
    <property type="entry name" value="WD40/YVTN_repeat-like_dom_sf"/>
</dbReference>
<dbReference type="EMBL" id="JAAAUY010000636">
    <property type="protein sequence ID" value="KAF9327720.1"/>
    <property type="molecule type" value="Genomic_DNA"/>
</dbReference>
<dbReference type="SUPFAM" id="SSF50978">
    <property type="entry name" value="WD40 repeat-like"/>
    <property type="match status" value="1"/>
</dbReference>
<feature type="compositionally biased region" description="Basic and acidic residues" evidence="1">
    <location>
        <begin position="264"/>
        <end position="277"/>
    </location>
</feature>
<evidence type="ECO:0000259" key="2">
    <source>
        <dbReference type="Pfam" id="PF21034"/>
    </source>
</evidence>
<dbReference type="GO" id="GO:0042594">
    <property type="term" value="P:response to starvation"/>
    <property type="evidence" value="ECO:0007669"/>
    <property type="project" value="TreeGrafter"/>
</dbReference>
<reference evidence="3" key="1">
    <citation type="journal article" date="2020" name="Fungal Divers.">
        <title>Resolving the Mortierellaceae phylogeny through synthesis of multi-gene phylogenetics and phylogenomics.</title>
        <authorList>
            <person name="Vandepol N."/>
            <person name="Liber J."/>
            <person name="Desiro A."/>
            <person name="Na H."/>
            <person name="Kennedy M."/>
            <person name="Barry K."/>
            <person name="Grigoriev I.V."/>
            <person name="Miller A.N."/>
            <person name="O'Donnell K."/>
            <person name="Stajich J.E."/>
            <person name="Bonito G."/>
        </authorList>
    </citation>
    <scope>NUCLEOTIDE SEQUENCE</scope>
    <source>
        <strain evidence="3">NVP1</strain>
    </source>
</reference>
<proteinExistence type="predicted"/>
<feature type="region of interest" description="Disordered" evidence="1">
    <location>
        <begin position="218"/>
        <end position="277"/>
    </location>
</feature>
<dbReference type="AlphaFoldDB" id="A0A9P5VJN4"/>
<dbReference type="InterPro" id="IPR048382">
    <property type="entry name" value="BCAS3_WD40"/>
</dbReference>
<evidence type="ECO:0000313" key="4">
    <source>
        <dbReference type="Proteomes" id="UP000696485"/>
    </source>
</evidence>
<feature type="region of interest" description="Disordered" evidence="1">
    <location>
        <begin position="1024"/>
        <end position="1053"/>
    </location>
</feature>
<feature type="region of interest" description="Disordered" evidence="1">
    <location>
        <begin position="976"/>
        <end position="995"/>
    </location>
</feature>
<feature type="region of interest" description="Disordered" evidence="1">
    <location>
        <begin position="164"/>
        <end position="183"/>
    </location>
</feature>
<feature type="compositionally biased region" description="Polar residues" evidence="1">
    <location>
        <begin position="528"/>
        <end position="538"/>
    </location>
</feature>
<dbReference type="InterPro" id="IPR001680">
    <property type="entry name" value="WD40_rpt"/>
</dbReference>
<feature type="compositionally biased region" description="Polar residues" evidence="1">
    <location>
        <begin position="450"/>
        <end position="477"/>
    </location>
</feature>
<sequence>MLRFCLLLGYADGFQIWDITHPDNIHEIASVREKEKDVSFVKVRSYEMRDMYPSLGLWHTFMEEMFGVTLRLAVVVEAQESHPTALSSNNKSDEGVSGQRKLQIYSLASHQIVKTIDFGDGPDYDVSAVDVNERAVVVQSVLNDVSYPGVFVLGTRLLAYVTTSEAPSDSADAKHGDYDGESTSGYQDLAKGVAKEVFGGVKMLGGFAHQTISSYWSGGSQGSAPVTSTSPPVGANKMPNRHSRRTSASIDPDRLTTQTANRRRHEDSSHSSPHKREAIGTIIVRDISHANMPVVAHFKPHDHPISGCKFSPSGRLLLTVSRHGNVFHIHEVKSSSGSGTRHVYKLARGITHASVEDIVFNEDETWVAVTTSRGTTHLYAINPFGGSPDVGAHMYSGVVNWTATAIEYPTSLNALCRIKQRHHIPDIIVSAGNPDYIDGQYPHSPRHGSLNRQNSQDSVSSSGTGTSEHSQGHSSRSPHLLVHSSGRQRSNISAYFLPSSTVFASDPGSVALSPEEYEGGADGPLGSSIPSDQSIQRDGSSHGPATHSSNLLINRAKAPPVSTAARLQSTASHLWQTLSPPAAAVVQHAAHGLASLPGLVVESSRRGPVATVRSRTMSWTGANSSPGPARQPFPQGQSNNGANNALSNESNVPLAVQQQLASQGSLSEPERAPSFADIYVFNPLGMLTLHRCWVSSVRSKKTYNGRVVETSDLVLAPEDVAEWTLNRGGDWSSVKRSLSTSGNSKATALGMGAGKTKKAINGHSRWLAHAEISTYDNGMHSGWKGQYPLLQQTLAAHGNFSSTVTLTQPQHLLWKSPQFSFQTYVGSQESIAQEFSEGKLPATKTLNLRQGIAIVAGNVQGGSLTRQTSGSRPWISGIAVSADGGGVRGHGRVESHEGDTDDLSENLSSAMKTYLKTHSSSPINQSRMSPSIGSISPSSLRAATLSFEDAYLISLGNASGSPKPAFFGANQAHPTQQTFISTPPTDHGKLRSGSSTVSSLASGVAGVAVHTNGAFVDIPSSTASPVPSPFNDKHSPHDNYPTKSTKVGFSTPMAGSTTMRQFNHRGQGASLSNSPNLISLDRSQQSLQPPNMAQSTLMMFSPDGDNEVDMPGSASVFISGDARLNGVPTFGTRRNTNGNSSTLPQGGVFHLDDDDFFEAPRESTNGHHAKSTGPIPNHRYGGGSNIGGGLGVGLDRFLEQDEDDLEDEFDDTFEESLI</sequence>